<dbReference type="Gene3D" id="3.30.40.10">
    <property type="entry name" value="Zinc/RING finger domain, C3HC4 (zinc finger)"/>
    <property type="match status" value="1"/>
</dbReference>
<evidence type="ECO:0000259" key="6">
    <source>
        <dbReference type="PROSITE" id="PS50178"/>
    </source>
</evidence>
<dbReference type="EMBL" id="HACG01028207">
    <property type="protein sequence ID" value="CEK75072.1"/>
    <property type="molecule type" value="Transcribed_RNA"/>
</dbReference>
<keyword evidence="2 4" id="KW-0863">Zinc-finger</keyword>
<dbReference type="GO" id="GO:0008270">
    <property type="term" value="F:zinc ion binding"/>
    <property type="evidence" value="ECO:0007669"/>
    <property type="project" value="UniProtKB-KW"/>
</dbReference>
<dbReference type="GO" id="GO:0005813">
    <property type="term" value="C:centrosome"/>
    <property type="evidence" value="ECO:0007669"/>
    <property type="project" value="TreeGrafter"/>
</dbReference>
<dbReference type="GO" id="GO:0044878">
    <property type="term" value="P:mitotic cytokinesis checkpoint signaling"/>
    <property type="evidence" value="ECO:0007669"/>
    <property type="project" value="TreeGrafter"/>
</dbReference>
<sequence length="473" mass="52814">MSGQCYGCGAEFGLFKKERGCKNCGFAFCNKCLNEKSIPVPKKNNAKHHVCYKCFKILTGTAPPSTEEPNFDPPEAYLKRIAALKERDSGGQSSHAASQSSGPRPVVPEHLRRLDKADRDIAMRLEKLKAEDKPKEKVSDSDLQQRLAQLKGQQDVPEQKPVYKPPDNRSETQQVDDLIEQLIAEVDIDSLRSDPGQDVEDRPVTLRQGNGAKVVIDRNNLSQYFDKVSMDGNDLNKMDKMGSIGAVGHSQATRNIQMDNTENSDRDPEQIDMKEMQKLMLQASREAEFESQRAMKGLQQDAELMDRLRELQKVEKISNDGDAVDSDADNTVQCENAAVSDDEDDDVGAKKIIERYADEVRIDAAAGVPSDKPTQQSSSSGRKKKKHADSASTTAVELKPSNLKPPKTEEPVDSDYDDADELPYCCMCTEDATVRCRDCDMDLYCQKCFRGCHEDMSITDHQTSPYKVPKGYR</sequence>
<dbReference type="GO" id="GO:0032154">
    <property type="term" value="C:cleavage furrow"/>
    <property type="evidence" value="ECO:0007669"/>
    <property type="project" value="TreeGrafter"/>
</dbReference>
<dbReference type="AlphaFoldDB" id="A0A0B7A2C1"/>
<dbReference type="Pfam" id="PF01363">
    <property type="entry name" value="FYVE"/>
    <property type="match status" value="1"/>
</dbReference>
<evidence type="ECO:0000313" key="8">
    <source>
        <dbReference type="EMBL" id="CEK75072.1"/>
    </source>
</evidence>
<organism evidence="7">
    <name type="scientific">Arion vulgaris</name>
    <dbReference type="NCBI Taxonomy" id="1028688"/>
    <lineage>
        <taxon>Eukaryota</taxon>
        <taxon>Metazoa</taxon>
        <taxon>Spiralia</taxon>
        <taxon>Lophotrochozoa</taxon>
        <taxon>Mollusca</taxon>
        <taxon>Gastropoda</taxon>
        <taxon>Heterobranchia</taxon>
        <taxon>Euthyneura</taxon>
        <taxon>Panpulmonata</taxon>
        <taxon>Eupulmonata</taxon>
        <taxon>Stylommatophora</taxon>
        <taxon>Helicina</taxon>
        <taxon>Arionoidea</taxon>
        <taxon>Arionidae</taxon>
        <taxon>Arion</taxon>
    </lineage>
</organism>
<dbReference type="PANTHER" id="PTHR46603:SF1">
    <property type="entry name" value="ABSCISSION_NOCUT CHECKPOINT REGULATOR"/>
    <property type="match status" value="1"/>
</dbReference>
<feature type="compositionally biased region" description="Polar residues" evidence="5">
    <location>
        <begin position="250"/>
        <end position="261"/>
    </location>
</feature>
<evidence type="ECO:0000256" key="1">
    <source>
        <dbReference type="ARBA" id="ARBA00022723"/>
    </source>
</evidence>
<dbReference type="PANTHER" id="PTHR46603">
    <property type="entry name" value="ABSCISSION/NOCUT CHECKPOINT REGULATOR"/>
    <property type="match status" value="1"/>
</dbReference>
<evidence type="ECO:0000256" key="3">
    <source>
        <dbReference type="ARBA" id="ARBA00022833"/>
    </source>
</evidence>
<dbReference type="InterPro" id="IPR000306">
    <property type="entry name" value="Znf_FYVE"/>
</dbReference>
<dbReference type="SUPFAM" id="SSF57903">
    <property type="entry name" value="FYVE/PHD zinc finger"/>
    <property type="match status" value="1"/>
</dbReference>
<gene>
    <name evidence="7" type="primary">ORF93860</name>
    <name evidence="8" type="synonym">ORF93881</name>
</gene>
<evidence type="ECO:0000256" key="2">
    <source>
        <dbReference type="ARBA" id="ARBA00022771"/>
    </source>
</evidence>
<evidence type="ECO:0000313" key="7">
    <source>
        <dbReference type="EMBL" id="CEK75069.1"/>
    </source>
</evidence>
<dbReference type="Pfam" id="PF22586">
    <property type="entry name" value="ANCHR-like_BBOX"/>
    <property type="match status" value="1"/>
</dbReference>
<evidence type="ECO:0000256" key="4">
    <source>
        <dbReference type="PROSITE-ProRule" id="PRU00091"/>
    </source>
</evidence>
<dbReference type="InterPro" id="IPR011011">
    <property type="entry name" value="Znf_FYVE_PHD"/>
</dbReference>
<feature type="region of interest" description="Disordered" evidence="5">
    <location>
        <begin position="148"/>
        <end position="176"/>
    </location>
</feature>
<dbReference type="SMART" id="SM00064">
    <property type="entry name" value="FYVE"/>
    <property type="match status" value="1"/>
</dbReference>
<dbReference type="PROSITE" id="PS50178">
    <property type="entry name" value="ZF_FYVE"/>
    <property type="match status" value="1"/>
</dbReference>
<feature type="region of interest" description="Disordered" evidence="5">
    <location>
        <begin position="86"/>
        <end position="115"/>
    </location>
</feature>
<dbReference type="GO" id="GO:0009838">
    <property type="term" value="P:abscission"/>
    <property type="evidence" value="ECO:0007669"/>
    <property type="project" value="TreeGrafter"/>
</dbReference>
<dbReference type="CDD" id="cd15749">
    <property type="entry name" value="FYVE_ZFY19"/>
    <property type="match status" value="1"/>
</dbReference>
<keyword evidence="3" id="KW-0862">Zinc</keyword>
<dbReference type="CDD" id="cd19817">
    <property type="entry name" value="Bbox1_ANCHR-like"/>
    <property type="match status" value="1"/>
</dbReference>
<feature type="compositionally biased region" description="Low complexity" evidence="5">
    <location>
        <begin position="90"/>
        <end position="102"/>
    </location>
</feature>
<proteinExistence type="predicted"/>
<reference evidence="7" key="1">
    <citation type="submission" date="2014-12" db="EMBL/GenBank/DDBJ databases">
        <title>Insight into the proteome of Arion vulgaris.</title>
        <authorList>
            <person name="Aradska J."/>
            <person name="Bulat T."/>
            <person name="Smidak R."/>
            <person name="Sarate P."/>
            <person name="Gangsoo J."/>
            <person name="Sialana F."/>
            <person name="Bilban M."/>
            <person name="Lubec G."/>
        </authorList>
    </citation>
    <scope>NUCLEOTIDE SEQUENCE</scope>
    <source>
        <tissue evidence="7">Skin</tissue>
    </source>
</reference>
<dbReference type="GO" id="GO:0032266">
    <property type="term" value="F:phosphatidylinositol-3-phosphate binding"/>
    <property type="evidence" value="ECO:0007669"/>
    <property type="project" value="TreeGrafter"/>
</dbReference>
<dbReference type="InterPro" id="IPR013083">
    <property type="entry name" value="Znf_RING/FYVE/PHD"/>
</dbReference>
<accession>A0A0B7A2C1</accession>
<dbReference type="InterPro" id="IPR017455">
    <property type="entry name" value="Znf_FYVE-rel"/>
</dbReference>
<dbReference type="InterPro" id="IPR044553">
    <property type="entry name" value="Bbox1_ANCHR"/>
</dbReference>
<keyword evidence="1" id="KW-0479">Metal-binding</keyword>
<dbReference type="EMBL" id="HACG01028204">
    <property type="protein sequence ID" value="CEK75069.1"/>
    <property type="molecule type" value="Transcribed_RNA"/>
</dbReference>
<name>A0A0B7A2C1_9EUPU</name>
<dbReference type="GO" id="GO:0030496">
    <property type="term" value="C:midbody"/>
    <property type="evidence" value="ECO:0007669"/>
    <property type="project" value="TreeGrafter"/>
</dbReference>
<evidence type="ECO:0000256" key="5">
    <source>
        <dbReference type="SAM" id="MobiDB-lite"/>
    </source>
</evidence>
<feature type="region of interest" description="Disordered" evidence="5">
    <location>
        <begin position="316"/>
        <end position="347"/>
    </location>
</feature>
<dbReference type="SUPFAM" id="SSF57845">
    <property type="entry name" value="B-box zinc-binding domain"/>
    <property type="match status" value="1"/>
</dbReference>
<feature type="domain" description="FYVE-type" evidence="6">
    <location>
        <begin position="1"/>
        <end position="59"/>
    </location>
</feature>
<protein>
    <recommendedName>
        <fullName evidence="6">FYVE-type domain-containing protein</fullName>
    </recommendedName>
</protein>
<feature type="region of interest" description="Disordered" evidence="5">
    <location>
        <begin position="363"/>
        <end position="415"/>
    </location>
</feature>
<feature type="region of interest" description="Disordered" evidence="5">
    <location>
        <begin position="249"/>
        <end position="269"/>
    </location>
</feature>